<dbReference type="PANTHER" id="PTHR22916:SF67">
    <property type="entry name" value="COLANIC ACID BIOSYNTHESIS GLYCOSYL TRANSFERASE WCAE-RELATED"/>
    <property type="match status" value="1"/>
</dbReference>
<proteinExistence type="predicted"/>
<keyword evidence="3" id="KW-1185">Reference proteome</keyword>
<feature type="domain" description="Glycosyltransferase 2-like" evidence="1">
    <location>
        <begin position="5"/>
        <end position="114"/>
    </location>
</feature>
<reference evidence="2 3" key="1">
    <citation type="submission" date="2020-04" db="EMBL/GenBank/DDBJ databases">
        <title>A Flavivirga sp. nov.</title>
        <authorList>
            <person name="Sun X."/>
        </authorList>
    </citation>
    <scope>NUCLEOTIDE SEQUENCE [LARGE SCALE GENOMIC DNA]</scope>
    <source>
        <strain evidence="2 3">Y03</strain>
    </source>
</reference>
<dbReference type="Proteomes" id="UP000746690">
    <property type="component" value="Unassembled WGS sequence"/>
</dbReference>
<dbReference type="CDD" id="cd06433">
    <property type="entry name" value="GT_2_WfgS_like"/>
    <property type="match status" value="1"/>
</dbReference>
<dbReference type="Gene3D" id="3.90.550.10">
    <property type="entry name" value="Spore Coat Polysaccharide Biosynthesis Protein SpsA, Chain A"/>
    <property type="match status" value="1"/>
</dbReference>
<accession>A0ABX1RS25</accession>
<sequence length="274" mass="31885">MLKLSIITVNYNNYNGLKRTIESISSQNVSDFEFIIIDGNSTDESVALIKESSMYISNWISEPDNGIYQAMNKGVSMAKGEYLLFLNSGDHLFESNIISTSLDHLKGDDFICFDIECVLSNDSCIKKHPDNLDFSYLFSDTFAHQSTFIKRNVFEKVGYYDESLKIVSDWKFFIQSIVFHGCSYKAIHKTLSTYYLDGISATAEGTFNRREEREAILKNEFSIFYNDYRRLKLLDMNRFKMLNELEHSKLAKKMLSFFLRILLRCFRNKSLKDL</sequence>
<protein>
    <submittedName>
        <fullName evidence="2">Glycosyltransferase</fullName>
    </submittedName>
</protein>
<name>A0ABX1RS25_9FLAO</name>
<evidence type="ECO:0000259" key="1">
    <source>
        <dbReference type="Pfam" id="PF00535"/>
    </source>
</evidence>
<evidence type="ECO:0000313" key="3">
    <source>
        <dbReference type="Proteomes" id="UP000746690"/>
    </source>
</evidence>
<dbReference type="InterPro" id="IPR001173">
    <property type="entry name" value="Glyco_trans_2-like"/>
</dbReference>
<dbReference type="RefSeq" id="WP_169669715.1">
    <property type="nucleotide sequence ID" value="NZ_JABBHF010000001.1"/>
</dbReference>
<organism evidence="2 3">
    <name type="scientific">Flavivirga algicola</name>
    <dbReference type="NCBI Taxonomy" id="2729136"/>
    <lineage>
        <taxon>Bacteria</taxon>
        <taxon>Pseudomonadati</taxon>
        <taxon>Bacteroidota</taxon>
        <taxon>Flavobacteriia</taxon>
        <taxon>Flavobacteriales</taxon>
        <taxon>Flavobacteriaceae</taxon>
        <taxon>Flavivirga</taxon>
    </lineage>
</organism>
<dbReference type="Pfam" id="PF00535">
    <property type="entry name" value="Glycos_transf_2"/>
    <property type="match status" value="1"/>
</dbReference>
<comment type="caution">
    <text evidence="2">The sequence shown here is derived from an EMBL/GenBank/DDBJ whole genome shotgun (WGS) entry which is preliminary data.</text>
</comment>
<gene>
    <name evidence="2" type="ORF">HHX25_02440</name>
</gene>
<dbReference type="EMBL" id="JABBHF010000001">
    <property type="protein sequence ID" value="NMH86354.1"/>
    <property type="molecule type" value="Genomic_DNA"/>
</dbReference>
<evidence type="ECO:0000313" key="2">
    <source>
        <dbReference type="EMBL" id="NMH86354.1"/>
    </source>
</evidence>
<dbReference type="PANTHER" id="PTHR22916">
    <property type="entry name" value="GLYCOSYLTRANSFERASE"/>
    <property type="match status" value="1"/>
</dbReference>
<dbReference type="InterPro" id="IPR029044">
    <property type="entry name" value="Nucleotide-diphossugar_trans"/>
</dbReference>
<dbReference type="SUPFAM" id="SSF53448">
    <property type="entry name" value="Nucleotide-diphospho-sugar transferases"/>
    <property type="match status" value="1"/>
</dbReference>